<dbReference type="GO" id="GO:0005886">
    <property type="term" value="C:plasma membrane"/>
    <property type="evidence" value="ECO:0007669"/>
    <property type="project" value="UniProtKB-SubCell"/>
</dbReference>
<feature type="transmembrane region" description="Helical" evidence="8">
    <location>
        <begin position="222"/>
        <end position="240"/>
    </location>
</feature>
<comment type="caution">
    <text evidence="9">The sequence shown here is derived from an EMBL/GenBank/DDBJ whole genome shotgun (WGS) entry which is preliminary data.</text>
</comment>
<dbReference type="GO" id="GO:1903785">
    <property type="term" value="P:L-valine transmembrane transport"/>
    <property type="evidence" value="ECO:0007669"/>
    <property type="project" value="TreeGrafter"/>
</dbReference>
<comment type="similarity">
    <text evidence="2">Belongs to the AzlC family.</text>
</comment>
<reference evidence="9 10" key="1">
    <citation type="submission" date="2019-01" db="EMBL/GenBank/DDBJ databases">
        <title>Nocardioides guangzhouensis sp. nov., an actinobacterium isolated from soil.</title>
        <authorList>
            <person name="Fu Y."/>
            <person name="Cai Y."/>
            <person name="Lin Z."/>
            <person name="Chen P."/>
        </authorList>
    </citation>
    <scope>NUCLEOTIDE SEQUENCE [LARGE SCALE GENOMIC DNA]</scope>
    <source>
        <strain evidence="9 10">130</strain>
    </source>
</reference>
<feature type="transmembrane region" description="Helical" evidence="8">
    <location>
        <begin position="174"/>
        <end position="191"/>
    </location>
</feature>
<evidence type="ECO:0000313" key="10">
    <source>
        <dbReference type="Proteomes" id="UP000295198"/>
    </source>
</evidence>
<feature type="transmembrane region" description="Helical" evidence="8">
    <location>
        <begin position="30"/>
        <end position="51"/>
    </location>
</feature>
<dbReference type="Pfam" id="PF03591">
    <property type="entry name" value="AzlC"/>
    <property type="match status" value="1"/>
</dbReference>
<comment type="subcellular location">
    <subcellularLocation>
        <location evidence="1">Cell membrane</location>
        <topology evidence="1">Multi-pass membrane protein</topology>
    </subcellularLocation>
</comment>
<evidence type="ECO:0000256" key="8">
    <source>
        <dbReference type="SAM" id="Phobius"/>
    </source>
</evidence>
<dbReference type="OrthoDB" id="3177005at2"/>
<evidence type="ECO:0008006" key="11">
    <source>
        <dbReference type="Google" id="ProtNLM"/>
    </source>
</evidence>
<organism evidence="9 10">
    <name type="scientific">Nocardioides guangzhouensis</name>
    <dbReference type="NCBI Taxonomy" id="2497878"/>
    <lineage>
        <taxon>Bacteria</taxon>
        <taxon>Bacillati</taxon>
        <taxon>Actinomycetota</taxon>
        <taxon>Actinomycetes</taxon>
        <taxon>Propionibacteriales</taxon>
        <taxon>Nocardioidaceae</taxon>
        <taxon>Nocardioides</taxon>
    </lineage>
</organism>
<evidence type="ECO:0000313" key="9">
    <source>
        <dbReference type="EMBL" id="RYP85363.1"/>
    </source>
</evidence>
<dbReference type="PANTHER" id="PTHR34979:SF1">
    <property type="entry name" value="INNER MEMBRANE PROTEIN YGAZ"/>
    <property type="match status" value="1"/>
</dbReference>
<keyword evidence="4" id="KW-1003">Cell membrane</keyword>
<dbReference type="Proteomes" id="UP000295198">
    <property type="component" value="Unassembled WGS sequence"/>
</dbReference>
<evidence type="ECO:0000256" key="2">
    <source>
        <dbReference type="ARBA" id="ARBA00010735"/>
    </source>
</evidence>
<evidence type="ECO:0000256" key="7">
    <source>
        <dbReference type="ARBA" id="ARBA00023136"/>
    </source>
</evidence>
<keyword evidence="5 8" id="KW-0812">Transmembrane</keyword>
<sequence length="247" mass="25707">MTTTVVPDALRPDLPALDRRELRRRARADVLAVAPGVMPFGLVLGVTVVALGGSRAAALFGAAAVYGGSAQLTTTTVLHLGSGFLAAVAAGVVVNARVMLYGAALEPMFRHQPRWFRLLGPQFLLDQTYLAATRREASGPAEFRRYWGWLGTYLLLAWLVAVAVGLALGPLLPPLPHLGLVGVALFVAMLVPRLVSRTVLLVAGTSGAVAIAVAHLVPEVSILSGCAAGVLAGIVADRPATPGRSDR</sequence>
<evidence type="ECO:0000256" key="5">
    <source>
        <dbReference type="ARBA" id="ARBA00022692"/>
    </source>
</evidence>
<name>A0A4Q4ZBQ1_9ACTN</name>
<evidence type="ECO:0000256" key="6">
    <source>
        <dbReference type="ARBA" id="ARBA00022989"/>
    </source>
</evidence>
<evidence type="ECO:0000256" key="3">
    <source>
        <dbReference type="ARBA" id="ARBA00022448"/>
    </source>
</evidence>
<keyword evidence="10" id="KW-1185">Reference proteome</keyword>
<dbReference type="AlphaFoldDB" id="A0A4Q4ZBQ1"/>
<feature type="transmembrane region" description="Helical" evidence="8">
    <location>
        <begin position="146"/>
        <end position="168"/>
    </location>
</feature>
<dbReference type="PANTHER" id="PTHR34979">
    <property type="entry name" value="INNER MEMBRANE PROTEIN YGAZ"/>
    <property type="match status" value="1"/>
</dbReference>
<evidence type="ECO:0000256" key="1">
    <source>
        <dbReference type="ARBA" id="ARBA00004651"/>
    </source>
</evidence>
<keyword evidence="7 8" id="KW-0472">Membrane</keyword>
<keyword evidence="3" id="KW-0813">Transport</keyword>
<protein>
    <recommendedName>
        <fullName evidence="11">Branched-chain amino acid ABC transporter permease</fullName>
    </recommendedName>
</protein>
<evidence type="ECO:0000256" key="4">
    <source>
        <dbReference type="ARBA" id="ARBA00022475"/>
    </source>
</evidence>
<proteinExistence type="inferred from homology"/>
<dbReference type="InterPro" id="IPR011606">
    <property type="entry name" value="Brnchd-chn_aa_trnsp_permease"/>
</dbReference>
<dbReference type="EMBL" id="SDKM01000017">
    <property type="protein sequence ID" value="RYP85363.1"/>
    <property type="molecule type" value="Genomic_DNA"/>
</dbReference>
<keyword evidence="6 8" id="KW-1133">Transmembrane helix</keyword>
<dbReference type="RefSeq" id="WP_134717874.1">
    <property type="nucleotide sequence ID" value="NZ_SDKM01000017.1"/>
</dbReference>
<accession>A0A4Q4ZBQ1</accession>
<gene>
    <name evidence="9" type="ORF">EKO23_12840</name>
</gene>